<dbReference type="Proteomes" id="UP001732700">
    <property type="component" value="Chromosome 7C"/>
</dbReference>
<protein>
    <submittedName>
        <fullName evidence="1">Uncharacterized protein</fullName>
    </submittedName>
</protein>
<reference evidence="1" key="1">
    <citation type="submission" date="2021-05" db="EMBL/GenBank/DDBJ databases">
        <authorList>
            <person name="Scholz U."/>
            <person name="Mascher M."/>
            <person name="Fiebig A."/>
        </authorList>
    </citation>
    <scope>NUCLEOTIDE SEQUENCE [LARGE SCALE GENOMIC DNA]</scope>
</reference>
<organism evidence="1 2">
    <name type="scientific">Avena sativa</name>
    <name type="common">Oat</name>
    <dbReference type="NCBI Taxonomy" id="4498"/>
    <lineage>
        <taxon>Eukaryota</taxon>
        <taxon>Viridiplantae</taxon>
        <taxon>Streptophyta</taxon>
        <taxon>Embryophyta</taxon>
        <taxon>Tracheophyta</taxon>
        <taxon>Spermatophyta</taxon>
        <taxon>Magnoliopsida</taxon>
        <taxon>Liliopsida</taxon>
        <taxon>Poales</taxon>
        <taxon>Poaceae</taxon>
        <taxon>BOP clade</taxon>
        <taxon>Pooideae</taxon>
        <taxon>Poodae</taxon>
        <taxon>Poeae</taxon>
        <taxon>Poeae Chloroplast Group 1 (Aveneae type)</taxon>
        <taxon>Aveninae</taxon>
        <taxon>Avena</taxon>
    </lineage>
</organism>
<sequence length="900" mass="101397">MPTDGRRLRCCPAAAAACDSPPEASLESMPRLIHRSALLDRDSCRDAAAGLIRGQRPNLHPPPPTQVSGQDVDCTIMGPLCIPMKENMKRIEKLFDEVSKCTSFTRRGQETIDQSDHQGINRSGNTLKVTNKDEQVTAYPAMKVTGREKVREQIRTMLHDLSSSENVIGICGIPGSGKTTLAQYVYQSEKGGGHFDLVMWIHVSQNFSVDAIFRRMFEEASVNEEKECPPFNSLNVLLTILADKLTGKRLLLVLDDIWSNGDLPVLVSPFKVGSTGSKILVTSRTESALPILGPDLRHIIFSIPALEDNDFFELFMYYARVNICDGYRGPLHTIGNQIAKKLKGSPLAASVVGGILSKRPDVDFWISVRDREHLNETMGALWWCYQHLDENIRRCFAYCSIFPRGLRLFRDELVNLWVAEGFIRRTNEGEEMEDVGGEYFLELLSTSFLQPGVKYSYRNEDCYLVHDLLHDLAVEVAGSNCFRIENGLRLSGNEGSLSWTGEVCPDIRHLFVMNYNAALVTEKILKLEKLRTLIIYTVPGHASVEYEVIESIFHRLRKLRVLAIAFTHGANQIKKHVSVPESVCQSKHLRYLAFRTIHRGRVTFPSTPIKLYHLCLLDVGLAENVEFSGGDLANLRYLLGSELGSAKLGSIEQLRIPNMGKMNSLQRIAHFCVSKEQGYEIRQLGDLNKLRDSLSVNGLENVTSKVEALEANLAAKERLTELKLEWGRDFETGVEAEVLEGLCPPAGLETLHIVSYHGLGYPNWMLGKQNGSPMYLQKLVFSQCRQQGPPPQLTAFIHLKSLELIGCSWDALPGNMEDLTSLKVLLIERCLRIRSLPTLPQSIEEFTLSLCNVGFMWSCEGKEYFSFKQLKEHLNWQKIQHIPKKTIIYLNYNVYKGYAD</sequence>
<accession>A0ACD6AAP7</accession>
<evidence type="ECO:0000313" key="2">
    <source>
        <dbReference type="Proteomes" id="UP001732700"/>
    </source>
</evidence>
<evidence type="ECO:0000313" key="1">
    <source>
        <dbReference type="EnsemblPlants" id="AVESA.00010b.r2.7CG0715060.3.CDS"/>
    </source>
</evidence>
<reference evidence="1" key="2">
    <citation type="submission" date="2025-09" db="UniProtKB">
        <authorList>
            <consortium name="EnsemblPlants"/>
        </authorList>
    </citation>
    <scope>IDENTIFICATION</scope>
</reference>
<proteinExistence type="predicted"/>
<dbReference type="EnsemblPlants" id="AVESA.00010b.r2.7CG0715060.3">
    <property type="protein sequence ID" value="AVESA.00010b.r2.7CG0715060.3.CDS"/>
    <property type="gene ID" value="AVESA.00010b.r2.7CG0715060"/>
</dbReference>
<name>A0ACD6AAP7_AVESA</name>
<keyword evidence="2" id="KW-1185">Reference proteome</keyword>